<gene>
    <name evidence="2" type="ORF">PIBRA_LOCUS7471</name>
</gene>
<comment type="caution">
    <text evidence="2">The sequence shown here is derived from an EMBL/GenBank/DDBJ whole genome shotgun (WGS) entry which is preliminary data.</text>
</comment>
<feature type="signal peptide" evidence="1">
    <location>
        <begin position="1"/>
        <end position="20"/>
    </location>
</feature>
<reference evidence="2" key="1">
    <citation type="submission" date="2022-05" db="EMBL/GenBank/DDBJ databases">
        <authorList>
            <person name="Okamura Y."/>
        </authorList>
    </citation>
    <scope>NUCLEOTIDE SEQUENCE</scope>
</reference>
<evidence type="ECO:0000256" key="1">
    <source>
        <dbReference type="SAM" id="SignalP"/>
    </source>
</evidence>
<protein>
    <submittedName>
        <fullName evidence="2">Uncharacterized protein</fullName>
    </submittedName>
</protein>
<accession>A0A9P0XAK0</accession>
<keyword evidence="3" id="KW-1185">Reference proteome</keyword>
<dbReference type="EMBL" id="CALOZG010000011">
    <property type="protein sequence ID" value="CAH4030870.1"/>
    <property type="molecule type" value="Genomic_DNA"/>
</dbReference>
<name>A0A9P0XAK0_PIEBR</name>
<organism evidence="2 3">
    <name type="scientific">Pieris brassicae</name>
    <name type="common">White butterfly</name>
    <name type="synonym">Large white butterfly</name>
    <dbReference type="NCBI Taxonomy" id="7116"/>
    <lineage>
        <taxon>Eukaryota</taxon>
        <taxon>Metazoa</taxon>
        <taxon>Ecdysozoa</taxon>
        <taxon>Arthropoda</taxon>
        <taxon>Hexapoda</taxon>
        <taxon>Insecta</taxon>
        <taxon>Pterygota</taxon>
        <taxon>Neoptera</taxon>
        <taxon>Endopterygota</taxon>
        <taxon>Lepidoptera</taxon>
        <taxon>Glossata</taxon>
        <taxon>Ditrysia</taxon>
        <taxon>Papilionoidea</taxon>
        <taxon>Pieridae</taxon>
        <taxon>Pierinae</taxon>
        <taxon>Pieris</taxon>
    </lineage>
</organism>
<sequence>MSWICCTLLLLMSFNISVLSYPGCYGNAPVPAYYGNGYPPIVVKSDDSLKSILPLILLLLMDGGGQGCGCNCDEGPIPMPFPIPIPINSPGYADAQARVEYMKPPTITATPMVQPCQFVIPAVIKPLLSAEPEVPRAPAVPEYQPYPMPPIIIQEDNSWHHLLYFLIFAMKNRNFAAPPPMPYQYPMPGYDRFCNDAPYMPYPFPMQNQGMDSMYDDEPEQRDNEVTLVIRADK</sequence>
<dbReference type="Proteomes" id="UP001152562">
    <property type="component" value="Unassembled WGS sequence"/>
</dbReference>
<evidence type="ECO:0000313" key="2">
    <source>
        <dbReference type="EMBL" id="CAH4030870.1"/>
    </source>
</evidence>
<proteinExistence type="predicted"/>
<dbReference type="AlphaFoldDB" id="A0A9P0XAK0"/>
<evidence type="ECO:0000313" key="3">
    <source>
        <dbReference type="Proteomes" id="UP001152562"/>
    </source>
</evidence>
<keyword evidence="1" id="KW-0732">Signal</keyword>
<feature type="chain" id="PRO_5040222282" evidence="1">
    <location>
        <begin position="21"/>
        <end position="234"/>
    </location>
</feature>